<feature type="transmembrane region" description="Helical" evidence="9">
    <location>
        <begin position="151"/>
        <end position="176"/>
    </location>
</feature>
<feature type="domain" description="ABC transporter" evidence="10">
    <location>
        <begin position="432"/>
        <end position="674"/>
    </location>
</feature>
<dbReference type="Gene3D" id="3.40.50.300">
    <property type="entry name" value="P-loop containing nucleotide triphosphate hydrolases"/>
    <property type="match status" value="1"/>
</dbReference>
<keyword evidence="7 9" id="KW-0472">Membrane</keyword>
<gene>
    <name evidence="12" type="primary">KAFR0B06480</name>
    <name evidence="12" type="ORF">KAFR_0B06480</name>
</gene>
<dbReference type="CDD" id="cd18573">
    <property type="entry name" value="ABC_6TM_ABCB10_like"/>
    <property type="match status" value="1"/>
</dbReference>
<accession>H2ARE4</accession>
<dbReference type="KEGG" id="kaf:KAFR_0B06480"/>
<sequence length="751" mass="82839">MLKLCLPRTTLLRSQLAGSNLRIIPSIRLLSYSRPSPFPSNSPRPTRCLTVPSRTNFIPRTLPQFLVPHRTLKTASTDNGSSWRDLKRLTVLIKKDIKLLVLAIVLLTISCSIGMAIPKIIGTILDTLRNNYENLTSLSQIKILNIPLSTFLMGVGITLIFGCFANFGRVVILRIISERLVSRLRSQVVKNIIHKDLEFFDTFKVGDLMSRVGNDAFVVSRSITHKVADGVRSGFIGIFGIGLMLTLSRELTGALFAILPPIIWCTSVFGKQIRMNSKKLQDVTGDLTRVTEEQFNGIRTVQGFVAERNEIKRFNNVLREIFQVGKESAFINGKFFTSASLIGDLGFLIVLTYGSYLVMHGSMSIGDLTAFMLYTEYTGNAIFGLSSFYSELMQGVGAASRIFEINDKEPKIKSTTGEAKFKPLNEVGGCEIEFKNVSFFYPTRPTNQIFKNLNFKVPAGSNVCIVGPSGRGKSTIASLLLHHYNAVSGQILIDGQDIATLNTKSLRRKIGIVQQEPILMSGTIRDNITYGLTEEPSKEEIRLVAKQCFCHNFITKFPDTYDTTIGSGSSGTSLSGGQKQRIAIARALIKKPNILILDEATSALDVESEGAINYTFGQIMKSKSMTIVSIAHRLSTIRRFEDVIVLGNDGSVVEMGKFKELYDNPTSELSKLLNEKSSTKEATPQPVNPPPFIDLQTNPEEKKEADNASEENGAKLDDSKEDVSVPDNMTSSDDSLKEAVNEGGPIKITPR</sequence>
<comment type="similarity">
    <text evidence="2">Belongs to the ABC transporter superfamily. ABCB family. Mitochondrial peptide exporter (TC 3.A.1.212) subfamily.</text>
</comment>
<evidence type="ECO:0000259" key="10">
    <source>
        <dbReference type="PROSITE" id="PS50893"/>
    </source>
</evidence>
<dbReference type="Pfam" id="PF00005">
    <property type="entry name" value="ABC_tran"/>
    <property type="match status" value="1"/>
</dbReference>
<dbReference type="FunFam" id="3.40.50.300:FF:000218">
    <property type="entry name" value="Multidrug ABC transporter ATP-binding protein"/>
    <property type="match status" value="1"/>
</dbReference>
<dbReference type="InterPro" id="IPR003593">
    <property type="entry name" value="AAA+_ATPase"/>
</dbReference>
<dbReference type="GO" id="GO:0015421">
    <property type="term" value="F:ABC-type oligopeptide transporter activity"/>
    <property type="evidence" value="ECO:0007669"/>
    <property type="project" value="TreeGrafter"/>
</dbReference>
<comment type="subcellular location">
    <subcellularLocation>
        <location evidence="1">Membrane</location>
        <topology evidence="1">Multi-pass membrane protein</topology>
    </subcellularLocation>
</comment>
<dbReference type="SMART" id="SM00382">
    <property type="entry name" value="AAA"/>
    <property type="match status" value="1"/>
</dbReference>
<keyword evidence="3 9" id="KW-0812">Transmembrane</keyword>
<dbReference type="GeneID" id="13884825"/>
<dbReference type="GO" id="GO:0005743">
    <property type="term" value="C:mitochondrial inner membrane"/>
    <property type="evidence" value="ECO:0007669"/>
    <property type="project" value="EnsemblFungi"/>
</dbReference>
<dbReference type="PIRSF" id="PIRSF002773">
    <property type="entry name" value="ABC_prm/ATPase_B"/>
    <property type="match status" value="1"/>
</dbReference>
<keyword evidence="4" id="KW-0547">Nucleotide-binding</keyword>
<feature type="transmembrane region" description="Helical" evidence="9">
    <location>
        <begin position="335"/>
        <end position="359"/>
    </location>
</feature>
<evidence type="ECO:0000313" key="13">
    <source>
        <dbReference type="Proteomes" id="UP000005220"/>
    </source>
</evidence>
<feature type="transmembrane region" description="Helical" evidence="9">
    <location>
        <begin position="253"/>
        <end position="270"/>
    </location>
</feature>
<dbReference type="GO" id="GO:0090374">
    <property type="term" value="P:oligopeptide export from mitochondrion"/>
    <property type="evidence" value="ECO:0007669"/>
    <property type="project" value="TreeGrafter"/>
</dbReference>
<evidence type="ECO:0000256" key="9">
    <source>
        <dbReference type="SAM" id="Phobius"/>
    </source>
</evidence>
<reference evidence="12 13" key="1">
    <citation type="journal article" date="2011" name="Proc. Natl. Acad. Sci. U.S.A.">
        <title>Evolutionary erosion of yeast sex chromosomes by mating-type switching accidents.</title>
        <authorList>
            <person name="Gordon J.L."/>
            <person name="Armisen D."/>
            <person name="Proux-Wera E."/>
            <person name="Oheigeartaigh S.S."/>
            <person name="Byrne K.P."/>
            <person name="Wolfe K.H."/>
        </authorList>
    </citation>
    <scope>NUCLEOTIDE SEQUENCE [LARGE SCALE GENOMIC DNA]</scope>
    <source>
        <strain evidence="13">ATCC 22294 / BCRC 22015 / CBS 2517 / CECT 1963 / NBRC 1671 / NRRL Y-8276</strain>
    </source>
</reference>
<dbReference type="RefSeq" id="XP_003956079.1">
    <property type="nucleotide sequence ID" value="XM_003956030.1"/>
</dbReference>
<dbReference type="OrthoDB" id="6500128at2759"/>
<dbReference type="AlphaFoldDB" id="H2ARE4"/>
<dbReference type="SUPFAM" id="SSF52540">
    <property type="entry name" value="P-loop containing nucleoside triphosphate hydrolases"/>
    <property type="match status" value="1"/>
</dbReference>
<evidence type="ECO:0000256" key="4">
    <source>
        <dbReference type="ARBA" id="ARBA00022741"/>
    </source>
</evidence>
<evidence type="ECO:0000256" key="3">
    <source>
        <dbReference type="ARBA" id="ARBA00022692"/>
    </source>
</evidence>
<dbReference type="SUPFAM" id="SSF90123">
    <property type="entry name" value="ABC transporter transmembrane region"/>
    <property type="match status" value="1"/>
</dbReference>
<evidence type="ECO:0008006" key="14">
    <source>
        <dbReference type="Google" id="ProtNLM"/>
    </source>
</evidence>
<proteinExistence type="inferred from homology"/>
<feature type="transmembrane region" description="Helical" evidence="9">
    <location>
        <begin position="230"/>
        <end position="247"/>
    </location>
</feature>
<evidence type="ECO:0000256" key="8">
    <source>
        <dbReference type="SAM" id="MobiDB-lite"/>
    </source>
</evidence>
<name>H2ARE4_KAZAF</name>
<protein>
    <recommendedName>
        <fullName evidence="14">ABC transporter domain-containing protein</fullName>
    </recommendedName>
</protein>
<dbReference type="PANTHER" id="PTHR43394">
    <property type="entry name" value="ATP-DEPENDENT PERMEASE MDL1, MITOCHONDRIAL"/>
    <property type="match status" value="1"/>
</dbReference>
<dbReference type="STRING" id="1071382.H2ARE4"/>
<dbReference type="InterPro" id="IPR027417">
    <property type="entry name" value="P-loop_NTPase"/>
</dbReference>
<dbReference type="HOGENOM" id="CLU_000604_84_3_1"/>
<feature type="domain" description="ABC transmembrane type-1" evidence="11">
    <location>
        <begin position="101"/>
        <end position="394"/>
    </location>
</feature>
<feature type="compositionally biased region" description="Basic and acidic residues" evidence="8">
    <location>
        <begin position="699"/>
        <end position="723"/>
    </location>
</feature>
<evidence type="ECO:0000256" key="5">
    <source>
        <dbReference type="ARBA" id="ARBA00022840"/>
    </source>
</evidence>
<dbReference type="InterPro" id="IPR036640">
    <property type="entry name" value="ABC1_TM_sf"/>
</dbReference>
<dbReference type="InterPro" id="IPR039421">
    <property type="entry name" value="Type_1_exporter"/>
</dbReference>
<dbReference type="Pfam" id="PF00664">
    <property type="entry name" value="ABC_membrane"/>
    <property type="match status" value="1"/>
</dbReference>
<dbReference type="InParanoid" id="H2ARE4"/>
<feature type="region of interest" description="Disordered" evidence="8">
    <location>
        <begin position="672"/>
        <end position="751"/>
    </location>
</feature>
<dbReference type="FunCoup" id="H2ARE4">
    <property type="interactions" value="599"/>
</dbReference>
<keyword evidence="6 9" id="KW-1133">Transmembrane helix</keyword>
<evidence type="ECO:0000313" key="12">
    <source>
        <dbReference type="EMBL" id="CCF56944.1"/>
    </source>
</evidence>
<dbReference type="PROSITE" id="PS50893">
    <property type="entry name" value="ABC_TRANSPORTER_2"/>
    <property type="match status" value="1"/>
</dbReference>
<dbReference type="PANTHER" id="PTHR43394:SF2">
    <property type="entry name" value="ATP-DEPENDENT PERMEASE MDL2, MITOCHONDRIAL"/>
    <property type="match status" value="1"/>
</dbReference>
<organism evidence="12 13">
    <name type="scientific">Kazachstania africana (strain ATCC 22294 / BCRC 22015 / CBS 2517 / CECT 1963 / NBRC 1671 / NRRL Y-8276)</name>
    <name type="common">Yeast</name>
    <name type="synonym">Kluyveromyces africanus</name>
    <dbReference type="NCBI Taxonomy" id="1071382"/>
    <lineage>
        <taxon>Eukaryota</taxon>
        <taxon>Fungi</taxon>
        <taxon>Dikarya</taxon>
        <taxon>Ascomycota</taxon>
        <taxon>Saccharomycotina</taxon>
        <taxon>Saccharomycetes</taxon>
        <taxon>Saccharomycetales</taxon>
        <taxon>Saccharomycetaceae</taxon>
        <taxon>Kazachstania</taxon>
    </lineage>
</organism>
<feature type="transmembrane region" description="Helical" evidence="9">
    <location>
        <begin position="97"/>
        <end position="121"/>
    </location>
</feature>
<evidence type="ECO:0000259" key="11">
    <source>
        <dbReference type="PROSITE" id="PS50929"/>
    </source>
</evidence>
<dbReference type="InterPro" id="IPR011527">
    <property type="entry name" value="ABC1_TM_dom"/>
</dbReference>
<evidence type="ECO:0000256" key="6">
    <source>
        <dbReference type="ARBA" id="ARBA00022989"/>
    </source>
</evidence>
<dbReference type="GO" id="GO:0016887">
    <property type="term" value="F:ATP hydrolysis activity"/>
    <property type="evidence" value="ECO:0007669"/>
    <property type="project" value="InterPro"/>
</dbReference>
<evidence type="ECO:0000256" key="7">
    <source>
        <dbReference type="ARBA" id="ARBA00023136"/>
    </source>
</evidence>
<dbReference type="InterPro" id="IPR003439">
    <property type="entry name" value="ABC_transporter-like_ATP-bd"/>
</dbReference>
<dbReference type="GO" id="GO:0005524">
    <property type="term" value="F:ATP binding"/>
    <property type="evidence" value="ECO:0007669"/>
    <property type="project" value="UniProtKB-KW"/>
</dbReference>
<dbReference type="PROSITE" id="PS00211">
    <property type="entry name" value="ABC_TRANSPORTER_1"/>
    <property type="match status" value="1"/>
</dbReference>
<evidence type="ECO:0000256" key="1">
    <source>
        <dbReference type="ARBA" id="ARBA00004141"/>
    </source>
</evidence>
<keyword evidence="13" id="KW-1185">Reference proteome</keyword>
<keyword evidence="5" id="KW-0067">ATP-binding</keyword>
<dbReference type="Gene3D" id="1.20.1560.10">
    <property type="entry name" value="ABC transporter type 1, transmembrane domain"/>
    <property type="match status" value="1"/>
</dbReference>
<dbReference type="eggNOG" id="KOG0058">
    <property type="taxonomic scope" value="Eukaryota"/>
</dbReference>
<dbReference type="PROSITE" id="PS50929">
    <property type="entry name" value="ABC_TM1F"/>
    <property type="match status" value="1"/>
</dbReference>
<evidence type="ECO:0000256" key="2">
    <source>
        <dbReference type="ARBA" id="ARBA00005580"/>
    </source>
</evidence>
<dbReference type="EMBL" id="HE650822">
    <property type="protein sequence ID" value="CCF56944.1"/>
    <property type="molecule type" value="Genomic_DNA"/>
</dbReference>
<dbReference type="Proteomes" id="UP000005220">
    <property type="component" value="Chromosome 2"/>
</dbReference>
<dbReference type="InterPro" id="IPR017871">
    <property type="entry name" value="ABC_transporter-like_CS"/>
</dbReference>